<evidence type="ECO:0000256" key="4">
    <source>
        <dbReference type="ARBA" id="ARBA00022741"/>
    </source>
</evidence>
<evidence type="ECO:0000256" key="7">
    <source>
        <dbReference type="ARBA" id="ARBA00047899"/>
    </source>
</evidence>
<dbReference type="InterPro" id="IPR008271">
    <property type="entry name" value="Ser/Thr_kinase_AS"/>
</dbReference>
<dbReference type="InterPro" id="IPR000719">
    <property type="entry name" value="Prot_kinase_dom"/>
</dbReference>
<dbReference type="InterPro" id="IPR017441">
    <property type="entry name" value="Protein_kinase_ATP_BS"/>
</dbReference>
<feature type="transmembrane region" description="Helical" evidence="10">
    <location>
        <begin position="333"/>
        <end position="353"/>
    </location>
</feature>
<evidence type="ECO:0000256" key="6">
    <source>
        <dbReference type="ARBA" id="ARBA00022840"/>
    </source>
</evidence>
<comment type="catalytic activity">
    <reaction evidence="8">
        <text>L-seryl-[protein] + ATP = O-phospho-L-seryl-[protein] + ADP + H(+)</text>
        <dbReference type="Rhea" id="RHEA:17989"/>
        <dbReference type="Rhea" id="RHEA-COMP:9863"/>
        <dbReference type="Rhea" id="RHEA-COMP:11604"/>
        <dbReference type="ChEBI" id="CHEBI:15378"/>
        <dbReference type="ChEBI" id="CHEBI:29999"/>
        <dbReference type="ChEBI" id="CHEBI:30616"/>
        <dbReference type="ChEBI" id="CHEBI:83421"/>
        <dbReference type="ChEBI" id="CHEBI:456216"/>
        <dbReference type="EC" id="2.7.11.1"/>
    </reaction>
</comment>
<proteinExistence type="predicted"/>
<evidence type="ECO:0000256" key="1">
    <source>
        <dbReference type="ARBA" id="ARBA00012513"/>
    </source>
</evidence>
<keyword evidence="3" id="KW-0808">Transferase</keyword>
<organism evidence="13 14">
    <name type="scientific">Enterococcus aquimarinus</name>
    <dbReference type="NCBI Taxonomy" id="328396"/>
    <lineage>
        <taxon>Bacteria</taxon>
        <taxon>Bacillati</taxon>
        <taxon>Bacillota</taxon>
        <taxon>Bacilli</taxon>
        <taxon>Lactobacillales</taxon>
        <taxon>Enterococcaceae</taxon>
        <taxon>Enterococcus</taxon>
    </lineage>
</organism>
<evidence type="ECO:0000256" key="3">
    <source>
        <dbReference type="ARBA" id="ARBA00022679"/>
    </source>
</evidence>
<feature type="domain" description="PASTA" evidence="12">
    <location>
        <begin position="567"/>
        <end position="633"/>
    </location>
</feature>
<dbReference type="CDD" id="cd06577">
    <property type="entry name" value="PASTA_pknB"/>
    <property type="match status" value="4"/>
</dbReference>
<dbReference type="InterPro" id="IPR005543">
    <property type="entry name" value="PASTA_dom"/>
</dbReference>
<evidence type="ECO:0000259" key="12">
    <source>
        <dbReference type="PROSITE" id="PS51178"/>
    </source>
</evidence>
<evidence type="ECO:0000259" key="11">
    <source>
        <dbReference type="PROSITE" id="PS50011"/>
    </source>
</evidence>
<feature type="binding site" evidence="9">
    <location>
        <position position="41"/>
    </location>
    <ligand>
        <name>ATP</name>
        <dbReference type="ChEBI" id="CHEBI:30616"/>
    </ligand>
</feature>
<dbReference type="PROSITE" id="PS50011">
    <property type="entry name" value="PROTEIN_KINASE_DOM"/>
    <property type="match status" value="1"/>
</dbReference>
<dbReference type="SUPFAM" id="SSF56112">
    <property type="entry name" value="Protein kinase-like (PK-like)"/>
    <property type="match status" value="1"/>
</dbReference>
<feature type="domain" description="PASTA" evidence="12">
    <location>
        <begin position="425"/>
        <end position="495"/>
    </location>
</feature>
<dbReference type="Pfam" id="PF00069">
    <property type="entry name" value="Pkinase"/>
    <property type="match status" value="1"/>
</dbReference>
<keyword evidence="6 9" id="KW-0067">ATP-binding</keyword>
<dbReference type="FunFam" id="1.10.510.10:FF:000021">
    <property type="entry name" value="Serine/threonine protein kinase"/>
    <property type="match status" value="1"/>
</dbReference>
<comment type="catalytic activity">
    <reaction evidence="7">
        <text>L-threonyl-[protein] + ATP = O-phospho-L-threonyl-[protein] + ADP + H(+)</text>
        <dbReference type="Rhea" id="RHEA:46608"/>
        <dbReference type="Rhea" id="RHEA-COMP:11060"/>
        <dbReference type="Rhea" id="RHEA-COMP:11605"/>
        <dbReference type="ChEBI" id="CHEBI:15378"/>
        <dbReference type="ChEBI" id="CHEBI:30013"/>
        <dbReference type="ChEBI" id="CHEBI:30616"/>
        <dbReference type="ChEBI" id="CHEBI:61977"/>
        <dbReference type="ChEBI" id="CHEBI:456216"/>
        <dbReference type="EC" id="2.7.11.1"/>
    </reaction>
</comment>
<keyword evidence="10" id="KW-0472">Membrane</keyword>
<dbReference type="NCBIfam" id="NF033483">
    <property type="entry name" value="PknB_PASTA_kin"/>
    <property type="match status" value="1"/>
</dbReference>
<evidence type="ECO:0000313" key="14">
    <source>
        <dbReference type="Proteomes" id="UP000813384"/>
    </source>
</evidence>
<dbReference type="AlphaFoldDB" id="A0A9E3ZSA7"/>
<evidence type="ECO:0000256" key="10">
    <source>
        <dbReference type="SAM" id="Phobius"/>
    </source>
</evidence>
<keyword evidence="4 9" id="KW-0547">Nucleotide-binding</keyword>
<dbReference type="GO" id="GO:0005524">
    <property type="term" value="F:ATP binding"/>
    <property type="evidence" value="ECO:0007669"/>
    <property type="project" value="UniProtKB-UniRule"/>
</dbReference>
<keyword evidence="5 13" id="KW-0418">Kinase</keyword>
<dbReference type="Gene3D" id="3.30.200.20">
    <property type="entry name" value="Phosphorylase Kinase, domain 1"/>
    <property type="match status" value="1"/>
</dbReference>
<dbReference type="PANTHER" id="PTHR43289:SF34">
    <property type="entry name" value="SERINE_THREONINE-PROTEIN KINASE YBDM-RELATED"/>
    <property type="match status" value="1"/>
</dbReference>
<feature type="domain" description="PASTA" evidence="12">
    <location>
        <begin position="356"/>
        <end position="424"/>
    </location>
</feature>
<name>A0A9E3ZSA7_9ENTE</name>
<gene>
    <name evidence="13" type="primary">pknB</name>
    <name evidence="13" type="ORF">K8V42_02435</name>
</gene>
<feature type="transmembrane region" description="Helical" evidence="10">
    <location>
        <begin position="12"/>
        <end position="29"/>
    </location>
</feature>
<dbReference type="SMART" id="SM00220">
    <property type="entry name" value="S_TKc"/>
    <property type="match status" value="1"/>
</dbReference>
<reference evidence="13" key="2">
    <citation type="submission" date="2021-11" db="EMBL/GenBank/DDBJ databases">
        <authorList>
            <person name="Gilroy R."/>
        </authorList>
    </citation>
    <scope>NUCLEOTIDE SEQUENCE</scope>
    <source>
        <strain evidence="13">150</strain>
    </source>
</reference>
<dbReference type="PANTHER" id="PTHR43289">
    <property type="entry name" value="MITOGEN-ACTIVATED PROTEIN KINASE KINASE KINASE 20-RELATED"/>
    <property type="match status" value="1"/>
</dbReference>
<reference evidence="13" key="1">
    <citation type="journal article" date="2021" name="PeerJ">
        <title>Extensive microbial diversity within the chicken gut microbiome revealed by metagenomics and culture.</title>
        <authorList>
            <person name="Gilroy R."/>
            <person name="Ravi A."/>
            <person name="Getino M."/>
            <person name="Pursley I."/>
            <person name="Horton D.L."/>
            <person name="Alikhan N.F."/>
            <person name="Baker D."/>
            <person name="Gharbi K."/>
            <person name="Hall N."/>
            <person name="Watson M."/>
            <person name="Adriaenssens E.M."/>
            <person name="Foster-Nyarko E."/>
            <person name="Jarju S."/>
            <person name="Secka A."/>
            <person name="Antonio M."/>
            <person name="Oren A."/>
            <person name="Chaudhuri R.R."/>
            <person name="La Ragione R."/>
            <person name="Hildebrand F."/>
            <person name="Pallen M.J."/>
        </authorList>
    </citation>
    <scope>NUCLEOTIDE SEQUENCE</scope>
    <source>
        <strain evidence="13">150</strain>
    </source>
</reference>
<keyword evidence="10" id="KW-0812">Transmembrane</keyword>
<keyword evidence="10" id="KW-1133">Transmembrane helix</keyword>
<dbReference type="Proteomes" id="UP000813384">
    <property type="component" value="Unassembled WGS sequence"/>
</dbReference>
<comment type="caution">
    <text evidence="13">The sequence shown here is derived from an EMBL/GenBank/DDBJ whole genome shotgun (WGS) entry which is preliminary data.</text>
</comment>
<dbReference type="InterPro" id="IPR011009">
    <property type="entry name" value="Kinase-like_dom_sf"/>
</dbReference>
<accession>A0A9E3ZSA7</accession>
<evidence type="ECO:0000256" key="5">
    <source>
        <dbReference type="ARBA" id="ARBA00022777"/>
    </source>
</evidence>
<keyword evidence="2" id="KW-0723">Serine/threonine-protein kinase</keyword>
<dbReference type="EC" id="2.7.11.1" evidence="1"/>
<evidence type="ECO:0000313" key="13">
    <source>
        <dbReference type="EMBL" id="MCC9273128.1"/>
    </source>
</evidence>
<dbReference type="Gene3D" id="3.30.10.20">
    <property type="match status" value="4"/>
</dbReference>
<evidence type="ECO:0000256" key="8">
    <source>
        <dbReference type="ARBA" id="ARBA00048679"/>
    </source>
</evidence>
<dbReference type="CDD" id="cd14014">
    <property type="entry name" value="STKc_PknB_like"/>
    <property type="match status" value="1"/>
</dbReference>
<dbReference type="Gene3D" id="1.10.510.10">
    <property type="entry name" value="Transferase(Phosphotransferase) domain 1"/>
    <property type="match status" value="1"/>
</dbReference>
<sequence>MIELGKKLNGRYLILGTIGSGGMANVFLAKDLILDREVAVKVLRFDFQNDQTAIRRFQREALAATELVHPNIVSVYDVGEEDGMQYLVMEYVKGMDLKRYIQTQYPIPYRTVVDIMQQILSAIDLAHHHRIIHRDLKPQNILMDENGTVKIADFGIAIALSETSITQTNSMLGSVHYLSPEQARGSMATNQSDIYALGIILYEMLTGKVPFDGESAVTIALKHFQEEVPSLRLYDQNLPQSLENVVLRATAKETADRYQSADEMRHDLDTVLSTDRLNEPRWEGNALAAGETIIITPITAETPMPKAFKDMPTPAVEPEPEVAEAPKKKKKKWWIWLLVMVALVLSVGAIMVFSGRGQQVMVPDVTELTEDEARAQLEAAGLVVADDVKEIVSEEIDKGLVVKTNPAKNAQVKKDKEVILYLSSGENMIKMPDFTGVRLIDAKRELRNLDFVDRNITAVEAYDDSVPEGEIIEQTPESGTEVNPQESEVEFTVSKGKEPVRMVDLTGNTRESARENLETLGLGSNPIEFEEAYSSDFAQGTVMAQDPSVGEDAIPGKTTITLTISKGEELVKVPDVINQTLEAAKKLLADEGLEAVPTEEYDDTVEKDRIIAVQPGVGEEVSKGTRVNVTVSKGKKPQESQESEAVTKNFTVNVQATFNPNGTPEQMVTVLLTDENGTRRQVSQISLNSSNSSQNLAIAVTVLEGESATIYVQRDDGEEISQVVNGATTLQVPF</sequence>
<dbReference type="GO" id="GO:0004674">
    <property type="term" value="F:protein serine/threonine kinase activity"/>
    <property type="evidence" value="ECO:0007669"/>
    <property type="project" value="UniProtKB-KW"/>
</dbReference>
<evidence type="ECO:0000256" key="2">
    <source>
        <dbReference type="ARBA" id="ARBA00022527"/>
    </source>
</evidence>
<dbReference type="SMART" id="SM00740">
    <property type="entry name" value="PASTA"/>
    <property type="match status" value="4"/>
</dbReference>
<feature type="domain" description="Protein kinase" evidence="11">
    <location>
        <begin position="12"/>
        <end position="269"/>
    </location>
</feature>
<protein>
    <recommendedName>
        <fullName evidence="1">non-specific serine/threonine protein kinase</fullName>
        <ecNumber evidence="1">2.7.11.1</ecNumber>
    </recommendedName>
</protein>
<dbReference type="PROSITE" id="PS51178">
    <property type="entry name" value="PASTA"/>
    <property type="match status" value="4"/>
</dbReference>
<dbReference type="Pfam" id="PF03793">
    <property type="entry name" value="PASTA"/>
    <property type="match status" value="4"/>
</dbReference>
<dbReference type="EMBL" id="JAJJVO010000043">
    <property type="protein sequence ID" value="MCC9273128.1"/>
    <property type="molecule type" value="Genomic_DNA"/>
</dbReference>
<dbReference type="FunFam" id="3.30.200.20:FF:000035">
    <property type="entry name" value="Serine/threonine protein kinase Stk1"/>
    <property type="match status" value="1"/>
</dbReference>
<evidence type="ECO:0000256" key="9">
    <source>
        <dbReference type="PROSITE-ProRule" id="PRU10141"/>
    </source>
</evidence>
<dbReference type="PROSITE" id="PS00107">
    <property type="entry name" value="PROTEIN_KINASE_ATP"/>
    <property type="match status" value="1"/>
</dbReference>
<dbReference type="PROSITE" id="PS00108">
    <property type="entry name" value="PROTEIN_KINASE_ST"/>
    <property type="match status" value="1"/>
</dbReference>
<feature type="domain" description="PASTA" evidence="12">
    <location>
        <begin position="496"/>
        <end position="566"/>
    </location>
</feature>